<dbReference type="AlphaFoldDB" id="A0A517VTU8"/>
<gene>
    <name evidence="2" type="ORF">V144x_18800</name>
</gene>
<dbReference type="InterPro" id="IPR038637">
    <property type="entry name" value="NPCBM_sf"/>
</dbReference>
<proteinExistence type="predicted"/>
<dbReference type="InterPro" id="IPR008979">
    <property type="entry name" value="Galactose-bd-like_sf"/>
</dbReference>
<dbReference type="RefSeq" id="WP_144984517.1">
    <property type="nucleotide sequence ID" value="NZ_CP037920.1"/>
</dbReference>
<dbReference type="EMBL" id="CP037920">
    <property type="protein sequence ID" value="QDT96425.1"/>
    <property type="molecule type" value="Genomic_DNA"/>
</dbReference>
<dbReference type="KEGG" id="gaw:V144x_18800"/>
<evidence type="ECO:0000313" key="2">
    <source>
        <dbReference type="EMBL" id="QDT96425.1"/>
    </source>
</evidence>
<evidence type="ECO:0000259" key="1">
    <source>
        <dbReference type="SMART" id="SM00776"/>
    </source>
</evidence>
<dbReference type="InterPro" id="IPR013222">
    <property type="entry name" value="Glyco_hyd_98_carb-bd"/>
</dbReference>
<evidence type="ECO:0000313" key="3">
    <source>
        <dbReference type="Proteomes" id="UP000318704"/>
    </source>
</evidence>
<reference evidence="2 3" key="1">
    <citation type="submission" date="2019-03" db="EMBL/GenBank/DDBJ databases">
        <title>Deep-cultivation of Planctomycetes and their phenomic and genomic characterization uncovers novel biology.</title>
        <authorList>
            <person name="Wiegand S."/>
            <person name="Jogler M."/>
            <person name="Boedeker C."/>
            <person name="Pinto D."/>
            <person name="Vollmers J."/>
            <person name="Rivas-Marin E."/>
            <person name="Kohn T."/>
            <person name="Peeters S.H."/>
            <person name="Heuer A."/>
            <person name="Rast P."/>
            <person name="Oberbeckmann S."/>
            <person name="Bunk B."/>
            <person name="Jeske O."/>
            <person name="Meyerdierks A."/>
            <person name="Storesund J.E."/>
            <person name="Kallscheuer N."/>
            <person name="Luecker S."/>
            <person name="Lage O.M."/>
            <person name="Pohl T."/>
            <person name="Merkel B.J."/>
            <person name="Hornburger P."/>
            <person name="Mueller R.-W."/>
            <person name="Bruemmer F."/>
            <person name="Labrenz M."/>
            <person name="Spormann A.M."/>
            <person name="Op den Camp H."/>
            <person name="Overmann J."/>
            <person name="Amann R."/>
            <person name="Jetten M.S.M."/>
            <person name="Mascher T."/>
            <person name="Medema M.H."/>
            <person name="Devos D.P."/>
            <person name="Kaster A.-K."/>
            <person name="Ovreas L."/>
            <person name="Rohde M."/>
            <person name="Galperin M.Y."/>
            <person name="Jogler C."/>
        </authorList>
    </citation>
    <scope>NUCLEOTIDE SEQUENCE [LARGE SCALE GENOMIC DNA]</scope>
    <source>
        <strain evidence="2 3">V144</strain>
    </source>
</reference>
<sequence>MLTLKYEVLFHLFCFGLCFLFVPGETQVLGAFPLSGKIDFSEEYKRLLKESKSAPSKGYLKEVAFDAIKTSQAAIKTGDYSAATKIATLAVKIGKSSGNNHAYTLANRLKQRSVMLAREYRKVEKYHQNLQKDPNDSKSAFLYGKFVALKLNHWKEGLFWLAKGDDAEFRALAKKELSNSKNYGTLLEVANGWYQLGGKEKGLTKRELELHAYELYSRAWQHSIGADRTTINDKLSEMPLRYLNHMQEQDVIPGPWPFGKNGESGNGKGMFTVNHLEFPNGLGLHPPNNGFARVRYQLDGQYKTFVTGVALYDHTTEVRRSVTFSVMGDDRVLWKSPLIRFRGDVVFCKVSVKNIKRLEIRTESPGQAYGANAMWLDPHVLK</sequence>
<name>A0A517VTU8_9PLAN</name>
<organism evidence="2 3">
    <name type="scientific">Gimesia aquarii</name>
    <dbReference type="NCBI Taxonomy" id="2527964"/>
    <lineage>
        <taxon>Bacteria</taxon>
        <taxon>Pseudomonadati</taxon>
        <taxon>Planctomycetota</taxon>
        <taxon>Planctomycetia</taxon>
        <taxon>Planctomycetales</taxon>
        <taxon>Planctomycetaceae</taxon>
        <taxon>Gimesia</taxon>
    </lineage>
</organism>
<protein>
    <submittedName>
        <fullName evidence="2">NPCBM/NEW2 domain protein</fullName>
    </submittedName>
</protein>
<dbReference type="Pfam" id="PF08305">
    <property type="entry name" value="NPCBM"/>
    <property type="match status" value="1"/>
</dbReference>
<dbReference type="Gene3D" id="2.60.120.1060">
    <property type="entry name" value="NPCBM/NEW2 domain"/>
    <property type="match status" value="1"/>
</dbReference>
<dbReference type="Proteomes" id="UP000318704">
    <property type="component" value="Chromosome"/>
</dbReference>
<accession>A0A517VTU8</accession>
<feature type="domain" description="Glycosyl hydrolase family 98 putative carbohydrate-binding module" evidence="1">
    <location>
        <begin position="237"/>
        <end position="382"/>
    </location>
</feature>
<dbReference type="SUPFAM" id="SSF49785">
    <property type="entry name" value="Galactose-binding domain-like"/>
    <property type="match status" value="1"/>
</dbReference>
<dbReference type="SMART" id="SM00776">
    <property type="entry name" value="NPCBM"/>
    <property type="match status" value="1"/>
</dbReference>